<organism evidence="2 3">
    <name type="scientific">Fusarium sarcochroum</name>
    <dbReference type="NCBI Taxonomy" id="1208366"/>
    <lineage>
        <taxon>Eukaryota</taxon>
        <taxon>Fungi</taxon>
        <taxon>Dikarya</taxon>
        <taxon>Ascomycota</taxon>
        <taxon>Pezizomycotina</taxon>
        <taxon>Sordariomycetes</taxon>
        <taxon>Hypocreomycetidae</taxon>
        <taxon>Hypocreales</taxon>
        <taxon>Nectriaceae</taxon>
        <taxon>Fusarium</taxon>
        <taxon>Fusarium lateritium species complex</taxon>
    </lineage>
</organism>
<reference evidence="2" key="2">
    <citation type="submission" date="2020-05" db="EMBL/GenBank/DDBJ databases">
        <authorList>
            <person name="Kim H.-S."/>
            <person name="Proctor R.H."/>
            <person name="Brown D.W."/>
        </authorList>
    </citation>
    <scope>NUCLEOTIDE SEQUENCE</scope>
    <source>
        <strain evidence="2">NRRL 20472</strain>
    </source>
</reference>
<protein>
    <submittedName>
        <fullName evidence="2">Uncharacterized protein</fullName>
    </submittedName>
</protein>
<sequence>MLILYILISCFTPALATAIELNASDFKIQIDDITGALVGIRDPKASASMNWVSAPSNTPWQPTASRWRTHLYPRPANEKPSRPHTVPIPYKFSSPVVSMNERGCSPNAFGIYTPFNDHYTNMTDALEARAHAHIWANGGSTAWVKMNQMGGNGSDLGLVVTEGALAGYSV</sequence>
<dbReference type="AlphaFoldDB" id="A0A8H4X7P4"/>
<evidence type="ECO:0000313" key="2">
    <source>
        <dbReference type="EMBL" id="KAF4964998.1"/>
    </source>
</evidence>
<feature type="chain" id="PRO_5034431503" evidence="1">
    <location>
        <begin position="17"/>
        <end position="170"/>
    </location>
</feature>
<reference evidence="2" key="1">
    <citation type="journal article" date="2020" name="BMC Genomics">
        <title>Correction to: Identification and distribution of gene clusters required for synthesis of sphingolipid metabolism inhibitors in diverse species of the filamentous fungus Fusarium.</title>
        <authorList>
            <person name="Kim H.S."/>
            <person name="Lohmar J.M."/>
            <person name="Busman M."/>
            <person name="Brown D.W."/>
            <person name="Naumann T.A."/>
            <person name="Divon H.H."/>
            <person name="Lysoe E."/>
            <person name="Uhlig S."/>
            <person name="Proctor R.H."/>
        </authorList>
    </citation>
    <scope>NUCLEOTIDE SEQUENCE</scope>
    <source>
        <strain evidence="2">NRRL 20472</strain>
    </source>
</reference>
<evidence type="ECO:0000313" key="3">
    <source>
        <dbReference type="Proteomes" id="UP000622797"/>
    </source>
</evidence>
<gene>
    <name evidence="2" type="ORF">FSARC_7132</name>
</gene>
<comment type="caution">
    <text evidence="2">The sequence shown here is derived from an EMBL/GenBank/DDBJ whole genome shotgun (WGS) entry which is preliminary data.</text>
</comment>
<keyword evidence="3" id="KW-1185">Reference proteome</keyword>
<dbReference type="Proteomes" id="UP000622797">
    <property type="component" value="Unassembled WGS sequence"/>
</dbReference>
<feature type="signal peptide" evidence="1">
    <location>
        <begin position="1"/>
        <end position="16"/>
    </location>
</feature>
<evidence type="ECO:0000256" key="1">
    <source>
        <dbReference type="SAM" id="SignalP"/>
    </source>
</evidence>
<dbReference type="OrthoDB" id="4423297at2759"/>
<accession>A0A8H4X7P4</accession>
<proteinExistence type="predicted"/>
<name>A0A8H4X7P4_9HYPO</name>
<keyword evidence="1" id="KW-0732">Signal</keyword>
<dbReference type="EMBL" id="JABEXW010000379">
    <property type="protein sequence ID" value="KAF4964998.1"/>
    <property type="molecule type" value="Genomic_DNA"/>
</dbReference>